<evidence type="ECO:0000256" key="2">
    <source>
        <dbReference type="ARBA" id="ARBA00022540"/>
    </source>
</evidence>
<keyword evidence="8" id="KW-1185">Reference proteome</keyword>
<name>A0AAN6RPZ7_9PEZI</name>
<reference evidence="7" key="2">
    <citation type="submission" date="2023-05" db="EMBL/GenBank/DDBJ databases">
        <authorList>
            <consortium name="Lawrence Berkeley National Laboratory"/>
            <person name="Steindorff A."/>
            <person name="Hensen N."/>
            <person name="Bonometti L."/>
            <person name="Westerberg I."/>
            <person name="Brannstrom I.O."/>
            <person name="Guillou S."/>
            <person name="Cros-Aarteil S."/>
            <person name="Calhoun S."/>
            <person name="Haridas S."/>
            <person name="Kuo A."/>
            <person name="Mondo S."/>
            <person name="Pangilinan J."/>
            <person name="Riley R."/>
            <person name="Labutti K."/>
            <person name="Andreopoulos B."/>
            <person name="Lipzen A."/>
            <person name="Chen C."/>
            <person name="Yanf M."/>
            <person name="Daum C."/>
            <person name="Ng V."/>
            <person name="Clum A."/>
            <person name="Ohm R."/>
            <person name="Martin F."/>
            <person name="Silar P."/>
            <person name="Natvig D."/>
            <person name="Lalanne C."/>
            <person name="Gautier V."/>
            <person name="Ament-Velasquez S.L."/>
            <person name="Kruys A."/>
            <person name="Hutchinson M.I."/>
            <person name="Powell A.J."/>
            <person name="Barry K."/>
            <person name="Miller A.N."/>
            <person name="Grigoriev I.V."/>
            <person name="Debuchy R."/>
            <person name="Gladieux P."/>
            <person name="Thoren M.H."/>
            <person name="Johannesson H."/>
        </authorList>
    </citation>
    <scope>NUCLEOTIDE SEQUENCE</scope>
    <source>
        <strain evidence="7">CBS 103.79</strain>
    </source>
</reference>
<evidence type="ECO:0000256" key="3">
    <source>
        <dbReference type="ARBA" id="ARBA00022723"/>
    </source>
</evidence>
<proteinExistence type="inferred from homology"/>
<dbReference type="GO" id="GO:0003743">
    <property type="term" value="F:translation initiation factor activity"/>
    <property type="evidence" value="ECO:0007669"/>
    <property type="project" value="UniProtKB-KW"/>
</dbReference>
<evidence type="ECO:0000256" key="4">
    <source>
        <dbReference type="ARBA" id="ARBA00022917"/>
    </source>
</evidence>
<dbReference type="AlphaFoldDB" id="A0AAN6RPZ7"/>
<organism evidence="7 8">
    <name type="scientific">Staphylotrichum tortipilum</name>
    <dbReference type="NCBI Taxonomy" id="2831512"/>
    <lineage>
        <taxon>Eukaryota</taxon>
        <taxon>Fungi</taxon>
        <taxon>Dikarya</taxon>
        <taxon>Ascomycota</taxon>
        <taxon>Pezizomycotina</taxon>
        <taxon>Sordariomycetes</taxon>
        <taxon>Sordariomycetidae</taxon>
        <taxon>Sordariales</taxon>
        <taxon>Chaetomiaceae</taxon>
        <taxon>Staphylotrichum</taxon>
    </lineage>
</organism>
<dbReference type="PANTHER" id="PTHR23001">
    <property type="entry name" value="EUKARYOTIC TRANSLATION INITIATION FACTOR"/>
    <property type="match status" value="1"/>
</dbReference>
<dbReference type="EMBL" id="MU855921">
    <property type="protein sequence ID" value="KAK3898534.1"/>
    <property type="molecule type" value="Genomic_DNA"/>
</dbReference>
<dbReference type="InterPro" id="IPR045196">
    <property type="entry name" value="IF2/IF5"/>
</dbReference>
<evidence type="ECO:0000256" key="5">
    <source>
        <dbReference type="SAM" id="MobiDB-lite"/>
    </source>
</evidence>
<keyword evidence="3" id="KW-0479">Metal-binding</keyword>
<evidence type="ECO:0000313" key="8">
    <source>
        <dbReference type="Proteomes" id="UP001303889"/>
    </source>
</evidence>
<dbReference type="SUPFAM" id="SSF75689">
    <property type="entry name" value="Zinc-binding domain of translation initiation factor 2 beta"/>
    <property type="match status" value="1"/>
</dbReference>
<feature type="region of interest" description="Disordered" evidence="5">
    <location>
        <begin position="29"/>
        <end position="75"/>
    </location>
</feature>
<dbReference type="GO" id="GO:0004222">
    <property type="term" value="F:metalloendopeptidase activity"/>
    <property type="evidence" value="ECO:0007669"/>
    <property type="project" value="InterPro"/>
</dbReference>
<keyword evidence="4" id="KW-0648">Protein biosynthesis</keyword>
<dbReference type="GO" id="GO:0001731">
    <property type="term" value="P:formation of translation preinitiation complex"/>
    <property type="evidence" value="ECO:0007669"/>
    <property type="project" value="TreeGrafter"/>
</dbReference>
<dbReference type="Gene3D" id="3.30.30.170">
    <property type="match status" value="1"/>
</dbReference>
<gene>
    <name evidence="7" type="ORF">C8A05DRAFT_37883</name>
</gene>
<evidence type="ECO:0000259" key="6">
    <source>
        <dbReference type="PROSITE" id="PS51046"/>
    </source>
</evidence>
<dbReference type="SMART" id="SM00653">
    <property type="entry name" value="eIF2B_5"/>
    <property type="match status" value="1"/>
</dbReference>
<dbReference type="PANTHER" id="PTHR23001:SF3">
    <property type="entry name" value="EUKARYOTIC TRANSLATION INITIATION FACTOR 2 SUBUNIT 2"/>
    <property type="match status" value="1"/>
</dbReference>
<dbReference type="InterPro" id="IPR012314">
    <property type="entry name" value="Pept_M12B_GON-ADAMTSs"/>
</dbReference>
<dbReference type="Pfam" id="PF01873">
    <property type="entry name" value="eIF-5_eIF-2B"/>
    <property type="match status" value="1"/>
</dbReference>
<feature type="domain" description="GON" evidence="6">
    <location>
        <begin position="217"/>
        <end position="326"/>
    </location>
</feature>
<dbReference type="InterPro" id="IPR016190">
    <property type="entry name" value="Transl_init_fac_IF2/IF5_Zn-bd"/>
</dbReference>
<sequence length="326" mass="35646">MSTAEEPTIQRRASRKSVAFTEEKLVVDADGSVTMISTPNDDSKDTAMSHSAPPADGVVEDGAAPAADSNPDGLDLSLLKKKKKKVKKEDGEGADAAPVADGEEAIDLSMKKKKKKKAPKEDDEFAKKLEALNLEGAEGAEAAAVDDTVQDGDMDKGTGIWAHDESRSINYDPLLSRFFALLAQKNPDHASTGTRSYKIPPPQCLREGNKKTIFANLPEICKRMKRADEHVTAYLFAELGTSGSVDGSRRLVIKGRFQQKQIENVLRTYIIEYVTCKTCRSPNTELSKGENRLYFITCNSCGSRRSVQAIKTGFSAQVGKRRKMKV</sequence>
<dbReference type="PROSITE" id="PS51046">
    <property type="entry name" value="GON"/>
    <property type="match status" value="1"/>
</dbReference>
<comment type="caution">
    <text evidence="7">The sequence shown here is derived from an EMBL/GenBank/DDBJ whole genome shotgun (WGS) entry which is preliminary data.</text>
</comment>
<dbReference type="Proteomes" id="UP001303889">
    <property type="component" value="Unassembled WGS sequence"/>
</dbReference>
<dbReference type="InterPro" id="IPR002735">
    <property type="entry name" value="Transl_init_fac_IF2/IF5_dom"/>
</dbReference>
<dbReference type="GO" id="GO:0008270">
    <property type="term" value="F:zinc ion binding"/>
    <property type="evidence" value="ECO:0007669"/>
    <property type="project" value="InterPro"/>
</dbReference>
<dbReference type="FunFam" id="3.30.30.170:FF:000001">
    <property type="entry name" value="Eukaryotic translation initiation factor 2 subunit"/>
    <property type="match status" value="1"/>
</dbReference>
<dbReference type="GO" id="GO:0031369">
    <property type="term" value="F:translation initiation factor binding"/>
    <property type="evidence" value="ECO:0007669"/>
    <property type="project" value="TreeGrafter"/>
</dbReference>
<dbReference type="SUPFAM" id="SSF100966">
    <property type="entry name" value="Translation initiation factor 2 beta, aIF2beta, N-terminal domain"/>
    <property type="match status" value="1"/>
</dbReference>
<evidence type="ECO:0000256" key="1">
    <source>
        <dbReference type="ARBA" id="ARBA00010397"/>
    </source>
</evidence>
<dbReference type="GO" id="GO:0005850">
    <property type="term" value="C:eukaryotic translation initiation factor 2 complex"/>
    <property type="evidence" value="ECO:0007669"/>
    <property type="project" value="TreeGrafter"/>
</dbReference>
<dbReference type="GO" id="GO:0003729">
    <property type="term" value="F:mRNA binding"/>
    <property type="evidence" value="ECO:0007669"/>
    <property type="project" value="TreeGrafter"/>
</dbReference>
<dbReference type="InterPro" id="IPR016189">
    <property type="entry name" value="Transl_init_fac_IF2/IF5_N"/>
</dbReference>
<evidence type="ECO:0000313" key="7">
    <source>
        <dbReference type="EMBL" id="KAK3898534.1"/>
    </source>
</evidence>
<keyword evidence="2" id="KW-0396">Initiation factor</keyword>
<protein>
    <submittedName>
        <fullName evidence="7">Domain found in IF2B/IF5-domain-containing protein</fullName>
    </submittedName>
</protein>
<accession>A0AAN6RPZ7</accession>
<comment type="similarity">
    <text evidence="1">Belongs to the eIF-2-beta/eIF-5 family.</text>
</comment>
<reference evidence="7" key="1">
    <citation type="journal article" date="2023" name="Mol. Phylogenet. Evol.">
        <title>Genome-scale phylogeny and comparative genomics of the fungal order Sordariales.</title>
        <authorList>
            <person name="Hensen N."/>
            <person name="Bonometti L."/>
            <person name="Westerberg I."/>
            <person name="Brannstrom I.O."/>
            <person name="Guillou S."/>
            <person name="Cros-Aarteil S."/>
            <person name="Calhoun S."/>
            <person name="Haridas S."/>
            <person name="Kuo A."/>
            <person name="Mondo S."/>
            <person name="Pangilinan J."/>
            <person name="Riley R."/>
            <person name="LaButti K."/>
            <person name="Andreopoulos B."/>
            <person name="Lipzen A."/>
            <person name="Chen C."/>
            <person name="Yan M."/>
            <person name="Daum C."/>
            <person name="Ng V."/>
            <person name="Clum A."/>
            <person name="Steindorff A."/>
            <person name="Ohm R.A."/>
            <person name="Martin F."/>
            <person name="Silar P."/>
            <person name="Natvig D.O."/>
            <person name="Lalanne C."/>
            <person name="Gautier V."/>
            <person name="Ament-Velasquez S.L."/>
            <person name="Kruys A."/>
            <person name="Hutchinson M.I."/>
            <person name="Powell A.J."/>
            <person name="Barry K."/>
            <person name="Miller A.N."/>
            <person name="Grigoriev I.V."/>
            <person name="Debuchy R."/>
            <person name="Gladieux P."/>
            <person name="Hiltunen Thoren M."/>
            <person name="Johannesson H."/>
        </authorList>
    </citation>
    <scope>NUCLEOTIDE SEQUENCE</scope>
    <source>
        <strain evidence="7">CBS 103.79</strain>
    </source>
</reference>